<evidence type="ECO:0000256" key="1">
    <source>
        <dbReference type="SAM" id="MobiDB-lite"/>
    </source>
</evidence>
<keyword evidence="5" id="KW-1185">Reference proteome</keyword>
<sequence length="311" mass="33990">MRVHASIAIAAVAALTTVSRAALINLPTLYSCEPASIHILAKGNYTIEGRDDNSHKLVFRARIKKGVLAVTWDTVDLPANATALITVIDQISPTDTSNNSVQGSIFANPAGNTTCLAKARDHRSSAKQKTMVPTIIGIALGAFMVLVLLLIGGMLYRRRKEKSEKIEQDSVDLNHSYTQGSIPAGGSYMARLVPGLKLQEARPLPRDPVLESEHANYASTRRGTYYYKNGAAPDILAYAPSGSSFELPKYNHKNTQAYHHQSTPSSTGADPFSSQVDLGTEPFHHHQQRPLYQHKDWDESQTSFLSKKPSP</sequence>
<feature type="signal peptide" evidence="3">
    <location>
        <begin position="1"/>
        <end position="21"/>
    </location>
</feature>
<dbReference type="GeneID" id="23563040"/>
<feature type="region of interest" description="Disordered" evidence="1">
    <location>
        <begin position="256"/>
        <end position="311"/>
    </location>
</feature>
<dbReference type="KEGG" id="uma:UMAG_02243"/>
<evidence type="ECO:0000313" key="5">
    <source>
        <dbReference type="Proteomes" id="UP000000561"/>
    </source>
</evidence>
<organism evidence="4 5">
    <name type="scientific">Mycosarcoma maydis</name>
    <name type="common">Corn smut fungus</name>
    <name type="synonym">Ustilago maydis</name>
    <dbReference type="NCBI Taxonomy" id="5270"/>
    <lineage>
        <taxon>Eukaryota</taxon>
        <taxon>Fungi</taxon>
        <taxon>Dikarya</taxon>
        <taxon>Basidiomycota</taxon>
        <taxon>Ustilaginomycotina</taxon>
        <taxon>Ustilaginomycetes</taxon>
        <taxon>Ustilaginales</taxon>
        <taxon>Ustilaginaceae</taxon>
        <taxon>Mycosarcoma</taxon>
    </lineage>
</organism>
<feature type="transmembrane region" description="Helical" evidence="2">
    <location>
        <begin position="131"/>
        <end position="156"/>
    </location>
</feature>
<dbReference type="AlphaFoldDB" id="A0A0D1CT75"/>
<dbReference type="PROSITE" id="PS51257">
    <property type="entry name" value="PROKAR_LIPOPROTEIN"/>
    <property type="match status" value="1"/>
</dbReference>
<dbReference type="OMA" id="CEPASIH"/>
<dbReference type="eggNOG" id="ENOG502R0RJ">
    <property type="taxonomic scope" value="Eukaryota"/>
</dbReference>
<name>A0A0D1CT75_MYCMD</name>
<keyword evidence="3" id="KW-0732">Signal</keyword>
<dbReference type="RefSeq" id="XP_011388581.1">
    <property type="nucleotide sequence ID" value="XM_011390279.1"/>
</dbReference>
<evidence type="ECO:0000256" key="3">
    <source>
        <dbReference type="SAM" id="SignalP"/>
    </source>
</evidence>
<feature type="chain" id="PRO_5002228630" description="Mid2 domain-containing protein" evidence="3">
    <location>
        <begin position="22"/>
        <end position="311"/>
    </location>
</feature>
<protein>
    <recommendedName>
        <fullName evidence="6">Mid2 domain-containing protein</fullName>
    </recommendedName>
</protein>
<dbReference type="Proteomes" id="UP000000561">
    <property type="component" value="Chromosome 5"/>
</dbReference>
<keyword evidence="2" id="KW-1133">Transmembrane helix</keyword>
<dbReference type="VEuPathDB" id="FungiDB:UMAG_02243"/>
<dbReference type="InParanoid" id="A0A0D1CT75"/>
<reference evidence="4 5" key="1">
    <citation type="journal article" date="2006" name="Nature">
        <title>Insights from the genome of the biotrophic fungal plant pathogen Ustilago maydis.</title>
        <authorList>
            <person name="Kamper J."/>
            <person name="Kahmann R."/>
            <person name="Bolker M."/>
            <person name="Ma L.J."/>
            <person name="Brefort T."/>
            <person name="Saville B.J."/>
            <person name="Banuett F."/>
            <person name="Kronstad J.W."/>
            <person name="Gold S.E."/>
            <person name="Muller O."/>
            <person name="Perlin M.H."/>
            <person name="Wosten H.A."/>
            <person name="de Vries R."/>
            <person name="Ruiz-Herrera J."/>
            <person name="Reynaga-Pena C.G."/>
            <person name="Snetselaar K."/>
            <person name="McCann M."/>
            <person name="Perez-Martin J."/>
            <person name="Feldbrugge M."/>
            <person name="Basse C.W."/>
            <person name="Steinberg G."/>
            <person name="Ibeas J.I."/>
            <person name="Holloman W."/>
            <person name="Guzman P."/>
            <person name="Farman M."/>
            <person name="Stajich J.E."/>
            <person name="Sentandreu R."/>
            <person name="Gonzalez-Prieto J.M."/>
            <person name="Kennell J.C."/>
            <person name="Molina L."/>
            <person name="Schirawski J."/>
            <person name="Mendoza-Mendoza A."/>
            <person name="Greilinger D."/>
            <person name="Munch K."/>
            <person name="Rossel N."/>
            <person name="Scherer M."/>
            <person name="Vranes M."/>
            <person name="Ladendorf O."/>
            <person name="Vincon V."/>
            <person name="Fuchs U."/>
            <person name="Sandrock B."/>
            <person name="Meng S."/>
            <person name="Ho E.C."/>
            <person name="Cahill M.J."/>
            <person name="Boyce K.J."/>
            <person name="Klose J."/>
            <person name="Klosterman S.J."/>
            <person name="Deelstra H.J."/>
            <person name="Ortiz-Castellanos L."/>
            <person name="Li W."/>
            <person name="Sanchez-Alonso P."/>
            <person name="Schreier P.H."/>
            <person name="Hauser-Hahn I."/>
            <person name="Vaupel M."/>
            <person name="Koopmann E."/>
            <person name="Friedrich G."/>
            <person name="Voss H."/>
            <person name="Schluter T."/>
            <person name="Margolis J."/>
            <person name="Platt D."/>
            <person name="Swimmer C."/>
            <person name="Gnirke A."/>
            <person name="Chen F."/>
            <person name="Vysotskaia V."/>
            <person name="Mannhaupt G."/>
            <person name="Guldener U."/>
            <person name="Munsterkotter M."/>
            <person name="Haase D."/>
            <person name="Oesterheld M."/>
            <person name="Mewes H.W."/>
            <person name="Mauceli E.W."/>
            <person name="DeCaprio D."/>
            <person name="Wade C.M."/>
            <person name="Butler J."/>
            <person name="Young S."/>
            <person name="Jaffe D.B."/>
            <person name="Calvo S."/>
            <person name="Nusbaum C."/>
            <person name="Galagan J."/>
            <person name="Birren B.W."/>
        </authorList>
    </citation>
    <scope>NUCLEOTIDE SEQUENCE [LARGE SCALE GENOMIC DNA]</scope>
    <source>
        <strain evidence="5">DSM 14603 / FGSC 9021 / UM521</strain>
    </source>
</reference>
<gene>
    <name evidence="4" type="ORF">UMAG_02243</name>
</gene>
<accession>A0A0D1CT75</accession>
<dbReference type="OrthoDB" id="2553862at2759"/>
<evidence type="ECO:0008006" key="6">
    <source>
        <dbReference type="Google" id="ProtNLM"/>
    </source>
</evidence>
<keyword evidence="2" id="KW-0812">Transmembrane</keyword>
<evidence type="ECO:0000256" key="2">
    <source>
        <dbReference type="SAM" id="Phobius"/>
    </source>
</evidence>
<proteinExistence type="predicted"/>
<feature type="compositionally biased region" description="Polar residues" evidence="1">
    <location>
        <begin position="256"/>
        <end position="277"/>
    </location>
</feature>
<dbReference type="EMBL" id="CM003144">
    <property type="protein sequence ID" value="KIS69718.1"/>
    <property type="molecule type" value="Genomic_DNA"/>
</dbReference>
<keyword evidence="2" id="KW-0472">Membrane</keyword>
<evidence type="ECO:0000313" key="4">
    <source>
        <dbReference type="EMBL" id="KIS69718.1"/>
    </source>
</evidence>